<keyword evidence="6 18" id="KW-0548">Nucleotidyltransferase</keyword>
<dbReference type="InterPro" id="IPR011004">
    <property type="entry name" value="Trimer_LpxA-like_sf"/>
</dbReference>
<keyword evidence="8 18" id="KW-0677">Repeat</keyword>
<dbReference type="EC" id="2.3.1.157" evidence="18"/>
<dbReference type="Pfam" id="PF14602">
    <property type="entry name" value="Hexapep_2"/>
    <property type="match status" value="1"/>
</dbReference>
<feature type="binding site" evidence="18">
    <location>
        <begin position="85"/>
        <end position="86"/>
    </location>
    <ligand>
        <name>UDP-N-acetyl-alpha-D-glucosamine</name>
        <dbReference type="ChEBI" id="CHEBI:57705"/>
    </ligand>
</feature>
<feature type="binding site" evidence="18">
    <location>
        <position position="25"/>
    </location>
    <ligand>
        <name>UDP-N-acetyl-alpha-D-glucosamine</name>
        <dbReference type="ChEBI" id="CHEBI:57705"/>
    </ligand>
</feature>
<dbReference type="GO" id="GO:0000287">
    <property type="term" value="F:magnesium ion binding"/>
    <property type="evidence" value="ECO:0007669"/>
    <property type="project" value="UniProtKB-UniRule"/>
</dbReference>
<dbReference type="GO" id="GO:0008360">
    <property type="term" value="P:regulation of cell shape"/>
    <property type="evidence" value="ECO:0007669"/>
    <property type="project" value="UniProtKB-KW"/>
</dbReference>
<dbReference type="RefSeq" id="WP_250250231.1">
    <property type="nucleotide sequence ID" value="NZ_CP097751.1"/>
</dbReference>
<feature type="region of interest" description="Pyrophosphorylase" evidence="18">
    <location>
        <begin position="1"/>
        <end position="235"/>
    </location>
</feature>
<dbReference type="InterPro" id="IPR056729">
    <property type="entry name" value="GMPPB_C"/>
</dbReference>
<organism evidence="21 22">
    <name type="scientific">Candidatus Blochmanniella camponoti</name>
    <dbReference type="NCBI Taxonomy" id="108080"/>
    <lineage>
        <taxon>Bacteria</taxon>
        <taxon>Pseudomonadati</taxon>
        <taxon>Pseudomonadota</taxon>
        <taxon>Gammaproteobacteria</taxon>
        <taxon>Enterobacterales</taxon>
        <taxon>Enterobacteriaceae</taxon>
        <taxon>ant endosymbionts</taxon>
        <taxon>Candidatus Blochmanniella</taxon>
    </lineage>
</organism>
<evidence type="ECO:0000256" key="9">
    <source>
        <dbReference type="ARBA" id="ARBA00022842"/>
    </source>
</evidence>
<comment type="subcellular location">
    <subcellularLocation>
        <location evidence="1 18">Cytoplasm</location>
    </subcellularLocation>
</comment>
<gene>
    <name evidence="18 21" type="primary">glmU</name>
    <name evidence="21" type="ORF">M9394_01635</name>
</gene>
<dbReference type="InterPro" id="IPR050065">
    <property type="entry name" value="GlmU-like"/>
</dbReference>
<evidence type="ECO:0000256" key="2">
    <source>
        <dbReference type="ARBA" id="ARBA00007707"/>
    </source>
</evidence>
<evidence type="ECO:0000256" key="18">
    <source>
        <dbReference type="HAMAP-Rule" id="MF_01631"/>
    </source>
</evidence>
<dbReference type="PANTHER" id="PTHR43584">
    <property type="entry name" value="NUCLEOTIDYL TRANSFERASE"/>
    <property type="match status" value="1"/>
</dbReference>
<feature type="binding site" evidence="18">
    <location>
        <position position="429"/>
    </location>
    <ligand>
        <name>acetyl-CoA</name>
        <dbReference type="ChEBI" id="CHEBI:57288"/>
    </ligand>
</feature>
<dbReference type="GO" id="GO:0019134">
    <property type="term" value="F:glucosamine-1-phosphate N-acetyltransferase activity"/>
    <property type="evidence" value="ECO:0007669"/>
    <property type="project" value="UniProtKB-UniRule"/>
</dbReference>
<feature type="binding site" evidence="18">
    <location>
        <position position="446"/>
    </location>
    <ligand>
        <name>acetyl-CoA</name>
        <dbReference type="ChEBI" id="CHEBI:57288"/>
    </ligand>
</feature>
<comment type="function">
    <text evidence="17 18">Catalyzes the last two sequential reactions in the de novo biosynthetic pathway for UDP-N-acetylglucosamine (UDP-GlcNAc). The C-terminal domain catalyzes the transfer of acetyl group from acetyl coenzyme A to glucosamine-1-phosphate (GlcN-1-P) to produce N-acetylglucosamine-1-phosphate (GlcNAc-1-P), which is converted into UDP-GlcNAc by the transfer of uridine 5-monophosphate (from uridine 5-triphosphate), a reaction catalyzed by the N-terminal domain.</text>
</comment>
<dbReference type="HAMAP" id="MF_01631">
    <property type="entry name" value="GlmU"/>
    <property type="match status" value="1"/>
</dbReference>
<accession>A0AAE9I7T3</accession>
<sequence>MSYINFSAIILAAGRGNRMLSDTPKVLHQIGGKFMLQHLIDSVIQVGVSSIYVVYGYKGEMIIKKINTDQYKIPVHWILQHDLIGTGDAVRRVLPVISDDEEVLVLYGDVPFVSYQTLQQLHAIKSQCDISMLTATLSNPQGYGRIVRNQEGNVVSIIEHDDIINDDQKNIKEVSTGIFIAVADHLKSWLSTLTTHKSKNEFYLTDIIQIAHQSGYIIHTMCPDDTFEIMGVNSKSDFVYLDKQYQQRKVRCLLSSGLMIIDPNRFDLRGTLVHGKDVYIDINVIIEGHVSLGNRVKIGASCILKDTIVADDVEIYPFSIIENTTISFQSKVGPFVRLRPGTELKEKSHVGNFVEIKNTRLGEKSKVKHLSYLGDAEIGNQVNIGAGTIICNYDGINKHQTIIGDDVFIGADSQLVAPITIGKNATIGAGTTVTRDVPDNETIISRIRQFSILNWKRLKNKK</sequence>
<feature type="domain" description="Mannose-1-phosphate guanyltransferase C-terminal" evidence="20">
    <location>
        <begin position="273"/>
        <end position="340"/>
    </location>
</feature>
<evidence type="ECO:0000256" key="16">
    <source>
        <dbReference type="ARBA" id="ARBA00048493"/>
    </source>
</evidence>
<keyword evidence="9 18" id="KW-0460">Magnesium</keyword>
<dbReference type="Gene3D" id="2.160.10.10">
    <property type="entry name" value="Hexapeptide repeat proteins"/>
    <property type="match status" value="1"/>
</dbReference>
<evidence type="ECO:0000256" key="17">
    <source>
        <dbReference type="ARBA" id="ARBA00049628"/>
    </source>
</evidence>
<feature type="binding site" evidence="18">
    <location>
        <position position="339"/>
    </location>
    <ligand>
        <name>UDP-N-acetyl-alpha-D-glucosamine</name>
        <dbReference type="ChEBI" id="CHEBI:57705"/>
    </ligand>
</feature>
<reference evidence="21" key="1">
    <citation type="submission" date="2022-05" db="EMBL/GenBank/DDBJ databases">
        <title>Impact of host demography and evolutionary history on endosymbiont molecular evolution: a test in carpenter ants (Genus Camponotus) and their Blochmannia endosymbionts.</title>
        <authorList>
            <person name="Manthey J.D."/>
            <person name="Giron J.C."/>
            <person name="Hruska J.P."/>
        </authorList>
    </citation>
    <scope>NUCLEOTIDE SEQUENCE</scope>
    <source>
        <strain evidence="21">C-049</strain>
    </source>
</reference>
<dbReference type="GO" id="GO:0009252">
    <property type="term" value="P:peptidoglycan biosynthetic process"/>
    <property type="evidence" value="ECO:0007669"/>
    <property type="project" value="UniProtKB-UniRule"/>
</dbReference>
<dbReference type="EC" id="2.7.7.23" evidence="18"/>
<evidence type="ECO:0000256" key="8">
    <source>
        <dbReference type="ARBA" id="ARBA00022737"/>
    </source>
</evidence>
<dbReference type="InterPro" id="IPR025877">
    <property type="entry name" value="MobA-like_NTP_Trfase"/>
</dbReference>
<evidence type="ECO:0000256" key="3">
    <source>
        <dbReference type="ARBA" id="ARBA00007947"/>
    </source>
</evidence>
<keyword evidence="12 18" id="KW-0511">Multifunctional enzyme</keyword>
<evidence type="ECO:0000256" key="4">
    <source>
        <dbReference type="ARBA" id="ARBA00022490"/>
    </source>
</evidence>
<dbReference type="GO" id="GO:0071555">
    <property type="term" value="P:cell wall organization"/>
    <property type="evidence" value="ECO:0007669"/>
    <property type="project" value="UniProtKB-KW"/>
</dbReference>
<evidence type="ECO:0000256" key="15">
    <source>
        <dbReference type="ARBA" id="ARBA00048247"/>
    </source>
</evidence>
<evidence type="ECO:0000256" key="5">
    <source>
        <dbReference type="ARBA" id="ARBA00022679"/>
    </source>
</evidence>
<evidence type="ECO:0000256" key="10">
    <source>
        <dbReference type="ARBA" id="ARBA00022960"/>
    </source>
</evidence>
<evidence type="ECO:0000313" key="21">
    <source>
        <dbReference type="EMBL" id="URJ27815.1"/>
    </source>
</evidence>
<evidence type="ECO:0000256" key="14">
    <source>
        <dbReference type="ARBA" id="ARBA00023316"/>
    </source>
</evidence>
<keyword evidence="7 18" id="KW-0479">Metal-binding</keyword>
<dbReference type="GO" id="GO:0005737">
    <property type="term" value="C:cytoplasm"/>
    <property type="evidence" value="ECO:0007669"/>
    <property type="project" value="UniProtKB-SubCell"/>
</dbReference>
<keyword evidence="11 18" id="KW-0573">Peptidoglycan synthesis</keyword>
<feature type="binding site" evidence="18">
    <location>
        <begin position="11"/>
        <end position="14"/>
    </location>
    <ligand>
        <name>UDP-N-acetyl-alpha-D-glucosamine</name>
        <dbReference type="ChEBI" id="CHEBI:57705"/>
    </ligand>
</feature>
<keyword evidence="14 18" id="KW-0961">Cell wall biogenesis/degradation</keyword>
<feature type="binding site" evidence="18">
    <location>
        <position position="383"/>
    </location>
    <ligand>
        <name>UDP-N-acetyl-alpha-D-glucosamine</name>
        <dbReference type="ChEBI" id="CHEBI:57705"/>
    </ligand>
</feature>
<dbReference type="SUPFAM" id="SSF53448">
    <property type="entry name" value="Nucleotide-diphospho-sugar transferases"/>
    <property type="match status" value="1"/>
</dbReference>
<keyword evidence="5 18" id="KW-0808">Transferase</keyword>
<dbReference type="NCBIfam" id="TIGR01173">
    <property type="entry name" value="glmU"/>
    <property type="match status" value="1"/>
</dbReference>
<name>A0AAE9I7T3_9ENTR</name>
<feature type="region of interest" description="N-acetyltransferase" evidence="18">
    <location>
        <begin position="257"/>
        <end position="462"/>
    </location>
</feature>
<feature type="binding site" evidence="18">
    <location>
        <position position="372"/>
    </location>
    <ligand>
        <name>UDP-N-acetyl-alpha-D-glucosamine</name>
        <dbReference type="ChEBI" id="CHEBI:57705"/>
    </ligand>
</feature>
<evidence type="ECO:0000256" key="6">
    <source>
        <dbReference type="ARBA" id="ARBA00022695"/>
    </source>
</evidence>
<evidence type="ECO:0000313" key="22">
    <source>
        <dbReference type="Proteomes" id="UP001056323"/>
    </source>
</evidence>
<feature type="binding site" evidence="18">
    <location>
        <begin position="107"/>
        <end position="109"/>
    </location>
    <ligand>
        <name>UDP-N-acetyl-alpha-D-glucosamine</name>
        <dbReference type="ChEBI" id="CHEBI:57705"/>
    </ligand>
</feature>
<comment type="similarity">
    <text evidence="2 18">In the C-terminal section; belongs to the transferase hexapeptide repeat family.</text>
</comment>
<feature type="region of interest" description="Linker" evidence="18">
    <location>
        <begin position="236"/>
        <end position="256"/>
    </location>
</feature>
<dbReference type="GO" id="GO:0003977">
    <property type="term" value="F:UDP-N-acetylglucosamine diphosphorylase activity"/>
    <property type="evidence" value="ECO:0007669"/>
    <property type="project" value="UniProtKB-UniRule"/>
</dbReference>
<dbReference type="SUPFAM" id="SSF51161">
    <property type="entry name" value="Trimeric LpxA-like enzymes"/>
    <property type="match status" value="1"/>
</dbReference>
<dbReference type="GO" id="GO:0016020">
    <property type="term" value="C:membrane"/>
    <property type="evidence" value="ECO:0007669"/>
    <property type="project" value="GOC"/>
</dbReference>
<comment type="caution">
    <text evidence="18">Lacks conserved residue(s) required for the propagation of feature annotation.</text>
</comment>
<dbReference type="EMBL" id="CP097751">
    <property type="protein sequence ID" value="URJ27815.1"/>
    <property type="molecule type" value="Genomic_DNA"/>
</dbReference>
<comment type="catalytic activity">
    <reaction evidence="15 18">
        <text>alpha-D-glucosamine 1-phosphate + acetyl-CoA = N-acetyl-alpha-D-glucosamine 1-phosphate + CoA + H(+)</text>
        <dbReference type="Rhea" id="RHEA:13725"/>
        <dbReference type="ChEBI" id="CHEBI:15378"/>
        <dbReference type="ChEBI" id="CHEBI:57287"/>
        <dbReference type="ChEBI" id="CHEBI:57288"/>
        <dbReference type="ChEBI" id="CHEBI:57776"/>
        <dbReference type="ChEBI" id="CHEBI:58516"/>
        <dbReference type="EC" id="2.3.1.157"/>
    </reaction>
</comment>
<feature type="binding site" evidence="18">
    <location>
        <position position="233"/>
    </location>
    <ligand>
        <name>UDP-N-acetyl-alpha-D-glucosamine</name>
        <dbReference type="ChEBI" id="CHEBI:57705"/>
    </ligand>
</feature>
<evidence type="ECO:0000259" key="19">
    <source>
        <dbReference type="Pfam" id="PF12804"/>
    </source>
</evidence>
<feature type="binding site" evidence="18">
    <location>
        <position position="144"/>
    </location>
    <ligand>
        <name>UDP-N-acetyl-alpha-D-glucosamine</name>
        <dbReference type="ChEBI" id="CHEBI:57705"/>
    </ligand>
</feature>
<dbReference type="CDD" id="cd02540">
    <property type="entry name" value="GT2_GlmU_N_bac"/>
    <property type="match status" value="1"/>
</dbReference>
<comment type="similarity">
    <text evidence="3 18">In the N-terminal section; belongs to the N-acetylglucosamine-1-phosphate uridyltransferase family.</text>
</comment>
<feature type="domain" description="MobA-like NTP transferase" evidence="19">
    <location>
        <begin position="8"/>
        <end position="133"/>
    </location>
</feature>
<evidence type="ECO:0000256" key="1">
    <source>
        <dbReference type="ARBA" id="ARBA00004496"/>
    </source>
</evidence>
<dbReference type="PANTHER" id="PTHR43584:SF3">
    <property type="entry name" value="BIFUNCTIONAL PROTEIN GLMU"/>
    <property type="match status" value="1"/>
</dbReference>
<dbReference type="GO" id="GO:0006048">
    <property type="term" value="P:UDP-N-acetylglucosamine biosynthetic process"/>
    <property type="evidence" value="ECO:0007669"/>
    <property type="project" value="InterPro"/>
</dbReference>
<feature type="active site" description="Proton acceptor" evidence="18">
    <location>
        <position position="369"/>
    </location>
</feature>
<proteinExistence type="inferred from homology"/>
<feature type="binding site" evidence="18">
    <location>
        <position position="386"/>
    </location>
    <ligand>
        <name>acetyl-CoA</name>
        <dbReference type="ChEBI" id="CHEBI:57288"/>
    </ligand>
</feature>
<dbReference type="Pfam" id="PF12804">
    <property type="entry name" value="NTP_transf_3"/>
    <property type="match status" value="1"/>
</dbReference>
<evidence type="ECO:0000256" key="11">
    <source>
        <dbReference type="ARBA" id="ARBA00022984"/>
    </source>
</evidence>
<evidence type="ECO:0000256" key="7">
    <source>
        <dbReference type="ARBA" id="ARBA00022723"/>
    </source>
</evidence>
<dbReference type="Gene3D" id="3.90.550.10">
    <property type="entry name" value="Spore Coat Polysaccharide Biosynthesis Protein SpsA, Chain A"/>
    <property type="match status" value="1"/>
</dbReference>
<keyword evidence="13 18" id="KW-0012">Acyltransferase</keyword>
<dbReference type="InterPro" id="IPR029044">
    <property type="entry name" value="Nucleotide-diphossugar_trans"/>
</dbReference>
<feature type="binding site" evidence="18">
    <location>
        <position position="80"/>
    </location>
    <ligand>
        <name>UDP-N-acetyl-alpha-D-glucosamine</name>
        <dbReference type="ChEBI" id="CHEBI:57705"/>
    </ligand>
</feature>
<comment type="catalytic activity">
    <reaction evidence="16 18">
        <text>N-acetyl-alpha-D-glucosamine 1-phosphate + UTP + H(+) = UDP-N-acetyl-alpha-D-glucosamine + diphosphate</text>
        <dbReference type="Rhea" id="RHEA:13509"/>
        <dbReference type="ChEBI" id="CHEBI:15378"/>
        <dbReference type="ChEBI" id="CHEBI:33019"/>
        <dbReference type="ChEBI" id="CHEBI:46398"/>
        <dbReference type="ChEBI" id="CHEBI:57705"/>
        <dbReference type="ChEBI" id="CHEBI:57776"/>
        <dbReference type="EC" id="2.7.7.23"/>
    </reaction>
</comment>
<dbReference type="PROSITE" id="PS00101">
    <property type="entry name" value="HEXAPEP_TRANSFERASES"/>
    <property type="match status" value="1"/>
</dbReference>
<comment type="pathway">
    <text evidence="18">Nucleotide-sugar biosynthesis; UDP-N-acetyl-alpha-D-glucosamine biosynthesis; N-acetyl-alpha-D-glucosamine 1-phosphate from alpha-D-glucosamine 6-phosphate (route II): step 2/2.</text>
</comment>
<dbReference type="GO" id="GO:0009245">
    <property type="term" value="P:lipid A biosynthetic process"/>
    <property type="evidence" value="ECO:0007669"/>
    <property type="project" value="UniProtKB-UniRule"/>
</dbReference>
<comment type="cofactor">
    <cofactor evidence="18">
        <name>Mg(2+)</name>
        <dbReference type="ChEBI" id="CHEBI:18420"/>
    </cofactor>
    <text evidence="18">Binds 1 Mg(2+) ion per subunit.</text>
</comment>
<dbReference type="GO" id="GO:0000902">
    <property type="term" value="P:cell morphogenesis"/>
    <property type="evidence" value="ECO:0007669"/>
    <property type="project" value="UniProtKB-UniRule"/>
</dbReference>
<feature type="binding site" evidence="18">
    <location>
        <position position="357"/>
    </location>
    <ligand>
        <name>UDP-N-acetyl-alpha-D-glucosamine</name>
        <dbReference type="ChEBI" id="CHEBI:57705"/>
    </ligand>
</feature>
<comment type="pathway">
    <text evidence="18">Bacterial outer membrane biogenesis; LPS lipid A biosynthesis.</text>
</comment>
<feature type="binding site" evidence="18">
    <location>
        <begin position="392"/>
        <end position="393"/>
    </location>
    <ligand>
        <name>acetyl-CoA</name>
        <dbReference type="ChEBI" id="CHEBI:57288"/>
    </ligand>
</feature>
<comment type="subunit">
    <text evidence="18">Homotrimer.</text>
</comment>
<dbReference type="CDD" id="cd03353">
    <property type="entry name" value="LbH_GlmU_C"/>
    <property type="match status" value="1"/>
</dbReference>
<keyword evidence="10 18" id="KW-0133">Cell shape</keyword>
<dbReference type="Pfam" id="PF25087">
    <property type="entry name" value="GMPPB_C"/>
    <property type="match status" value="1"/>
</dbReference>
<protein>
    <recommendedName>
        <fullName evidence="18">Bifunctional protein GlmU</fullName>
    </recommendedName>
    <domain>
        <recommendedName>
            <fullName evidence="18">UDP-N-acetylglucosamine pyrophosphorylase</fullName>
            <ecNumber evidence="18">2.7.7.23</ecNumber>
        </recommendedName>
        <alternativeName>
            <fullName evidence="18">N-acetylglucosamine-1-phosphate uridyltransferase</fullName>
        </alternativeName>
    </domain>
    <domain>
        <recommendedName>
            <fullName evidence="18">Glucosamine-1-phosphate N-acetyltransferase</fullName>
            <ecNumber evidence="18">2.3.1.157</ecNumber>
        </recommendedName>
    </domain>
</protein>
<dbReference type="InterPro" id="IPR001451">
    <property type="entry name" value="Hexapep"/>
</dbReference>
<dbReference type="AlphaFoldDB" id="A0AAE9I7T3"/>
<dbReference type="InterPro" id="IPR038009">
    <property type="entry name" value="GlmU_C_LbH"/>
</dbReference>
<evidence type="ECO:0000256" key="13">
    <source>
        <dbReference type="ARBA" id="ARBA00023315"/>
    </source>
</evidence>
<dbReference type="InterPro" id="IPR018357">
    <property type="entry name" value="Hexapep_transf_CS"/>
</dbReference>
<feature type="binding site" evidence="18">
    <location>
        <position position="233"/>
    </location>
    <ligand>
        <name>Mg(2+)</name>
        <dbReference type="ChEBI" id="CHEBI:18420"/>
    </ligand>
</feature>
<feature type="binding site" evidence="18">
    <location>
        <position position="109"/>
    </location>
    <ligand>
        <name>Mg(2+)</name>
        <dbReference type="ChEBI" id="CHEBI:18420"/>
    </ligand>
</feature>
<evidence type="ECO:0000256" key="12">
    <source>
        <dbReference type="ARBA" id="ARBA00023268"/>
    </source>
</evidence>
<dbReference type="InterPro" id="IPR005882">
    <property type="entry name" value="Bifunctional_GlmU"/>
</dbReference>
<dbReference type="KEGG" id="bhb:M9394_01635"/>
<feature type="binding site" evidence="18">
    <location>
        <position position="159"/>
    </location>
    <ligand>
        <name>UDP-N-acetyl-alpha-D-glucosamine</name>
        <dbReference type="ChEBI" id="CHEBI:57705"/>
    </ligand>
</feature>
<dbReference type="Proteomes" id="UP001056323">
    <property type="component" value="Chromosome"/>
</dbReference>
<evidence type="ECO:0000259" key="20">
    <source>
        <dbReference type="Pfam" id="PF25087"/>
    </source>
</evidence>
<comment type="pathway">
    <text evidence="18">Nucleotide-sugar biosynthesis; UDP-N-acetyl-alpha-D-glucosamine biosynthesis; UDP-N-acetyl-alpha-D-glucosamine from N-acetyl-alpha-D-glucosamine 1-phosphate: step 1/1.</text>
</comment>
<keyword evidence="4 18" id="KW-0963">Cytoplasm</keyword>